<dbReference type="Proteomes" id="UP000054624">
    <property type="component" value="Unassembled WGS sequence"/>
</dbReference>
<organism evidence="1 2">
    <name type="scientific">Caballeronia temeraria</name>
    <dbReference type="NCBI Taxonomy" id="1777137"/>
    <lineage>
        <taxon>Bacteria</taxon>
        <taxon>Pseudomonadati</taxon>
        <taxon>Pseudomonadota</taxon>
        <taxon>Betaproteobacteria</taxon>
        <taxon>Burkholderiales</taxon>
        <taxon>Burkholderiaceae</taxon>
        <taxon>Caballeronia</taxon>
    </lineage>
</organism>
<dbReference type="STRING" id="1777137.AWB76_00434"/>
<evidence type="ECO:0000313" key="1">
    <source>
        <dbReference type="EMBL" id="SAK42615.1"/>
    </source>
</evidence>
<proteinExistence type="predicted"/>
<accession>A0A157ZAP7</accession>
<name>A0A157ZAP7_9BURK</name>
<keyword evidence="2" id="KW-1185">Reference proteome</keyword>
<sequence length="35" mass="3878">MDLLYLAGIVLFWGLCVALTKGCEILRRRVPGGRS</sequence>
<dbReference type="AlphaFoldDB" id="A0A157ZAP7"/>
<dbReference type="EMBL" id="FCOI02000001">
    <property type="protein sequence ID" value="SAK42615.1"/>
    <property type="molecule type" value="Genomic_DNA"/>
</dbReference>
<evidence type="ECO:0000313" key="2">
    <source>
        <dbReference type="Proteomes" id="UP000054624"/>
    </source>
</evidence>
<gene>
    <name evidence="1" type="ORF">AWB76_00434</name>
</gene>
<protein>
    <recommendedName>
        <fullName evidence="3">Potassium ABC transporter ATPase</fullName>
    </recommendedName>
</protein>
<evidence type="ECO:0008006" key="3">
    <source>
        <dbReference type="Google" id="ProtNLM"/>
    </source>
</evidence>
<reference evidence="2" key="1">
    <citation type="submission" date="2016-01" db="EMBL/GenBank/DDBJ databases">
        <authorList>
            <person name="Peeters Charlotte."/>
        </authorList>
    </citation>
    <scope>NUCLEOTIDE SEQUENCE [LARGE SCALE GENOMIC DNA]</scope>
</reference>